<dbReference type="EMBL" id="JALZ01000035">
    <property type="protein sequence ID" value="ETX13156.1"/>
    <property type="molecule type" value="Genomic_DNA"/>
</dbReference>
<keyword evidence="2" id="KW-1185">Reference proteome</keyword>
<evidence type="ECO:0000313" key="2">
    <source>
        <dbReference type="Proteomes" id="UP000022447"/>
    </source>
</evidence>
<reference evidence="1 2" key="1">
    <citation type="submission" date="2014-01" db="EMBL/GenBank/DDBJ databases">
        <title>Roseivivax halodurans JCM 10272 Genome Sequencing.</title>
        <authorList>
            <person name="Lai Q."/>
            <person name="Li G."/>
            <person name="Shao Z."/>
        </authorList>
    </citation>
    <scope>NUCLEOTIDE SEQUENCE [LARGE SCALE GENOMIC DNA]</scope>
    <source>
        <strain evidence="1 2">JCM 10272</strain>
    </source>
</reference>
<dbReference type="RefSeq" id="WP_037265796.1">
    <property type="nucleotide sequence ID" value="NZ_JALZ01000035.1"/>
</dbReference>
<evidence type="ECO:0000313" key="1">
    <source>
        <dbReference type="EMBL" id="ETX13156.1"/>
    </source>
</evidence>
<accession>X7ED78</accession>
<gene>
    <name evidence="1" type="ORF">OCH239_13055</name>
</gene>
<proteinExistence type="predicted"/>
<organism evidence="1 2">
    <name type="scientific">Roseivivax halodurans JCM 10272</name>
    <dbReference type="NCBI Taxonomy" id="1449350"/>
    <lineage>
        <taxon>Bacteria</taxon>
        <taxon>Pseudomonadati</taxon>
        <taxon>Pseudomonadota</taxon>
        <taxon>Alphaproteobacteria</taxon>
        <taxon>Rhodobacterales</taxon>
        <taxon>Roseobacteraceae</taxon>
        <taxon>Roseivivax</taxon>
    </lineage>
</organism>
<sequence length="146" mass="16946">MATNDGQPGEKRQAYEKALPQLSLRVDDFSWQGICKDHPRLFFRRLREPQDNIFTDLLIGEMQPEIAVRLLAEFIRRTGPFSTNTVTARDISSAETSREATLAKYEQVTWMLTTALREVNVQVKSAMLDHREDKFDIHIVVSTRHW</sequence>
<dbReference type="Proteomes" id="UP000022447">
    <property type="component" value="Unassembled WGS sequence"/>
</dbReference>
<comment type="caution">
    <text evidence="1">The sequence shown here is derived from an EMBL/GenBank/DDBJ whole genome shotgun (WGS) entry which is preliminary data.</text>
</comment>
<dbReference type="AlphaFoldDB" id="X7ED78"/>
<name>X7ED78_9RHOB</name>
<protein>
    <submittedName>
        <fullName evidence="1">Uncharacterized protein</fullName>
    </submittedName>
</protein>